<keyword evidence="1" id="KW-0472">Membrane</keyword>
<reference evidence="2" key="2">
    <citation type="submission" date="2021-04" db="EMBL/GenBank/DDBJ databases">
        <authorList>
            <person name="Gilroy R."/>
        </authorList>
    </citation>
    <scope>NUCLEOTIDE SEQUENCE</scope>
    <source>
        <strain evidence="2">ChiHjej13B12-752</strain>
    </source>
</reference>
<feature type="transmembrane region" description="Helical" evidence="1">
    <location>
        <begin position="36"/>
        <end position="58"/>
    </location>
</feature>
<accession>A0A9D1QIM5</accession>
<dbReference type="AlphaFoldDB" id="A0A9D1QIM5"/>
<keyword evidence="1" id="KW-0812">Transmembrane</keyword>
<protein>
    <submittedName>
        <fullName evidence="2">Uncharacterized protein</fullName>
    </submittedName>
</protein>
<dbReference type="EMBL" id="DXHR01000020">
    <property type="protein sequence ID" value="HIW12731.1"/>
    <property type="molecule type" value="Genomic_DNA"/>
</dbReference>
<organism evidence="2 3">
    <name type="scientific">Candidatus Salinicoccus stercoripullorum</name>
    <dbReference type="NCBI Taxonomy" id="2838756"/>
    <lineage>
        <taxon>Bacteria</taxon>
        <taxon>Bacillati</taxon>
        <taxon>Bacillota</taxon>
        <taxon>Bacilli</taxon>
        <taxon>Bacillales</taxon>
        <taxon>Staphylococcaceae</taxon>
        <taxon>Salinicoccus</taxon>
    </lineage>
</organism>
<evidence type="ECO:0000313" key="3">
    <source>
        <dbReference type="Proteomes" id="UP000823989"/>
    </source>
</evidence>
<gene>
    <name evidence="2" type="ORF">H9891_06165</name>
</gene>
<comment type="caution">
    <text evidence="2">The sequence shown here is derived from an EMBL/GenBank/DDBJ whole genome shotgun (WGS) entry which is preliminary data.</text>
</comment>
<proteinExistence type="predicted"/>
<dbReference type="Proteomes" id="UP000823989">
    <property type="component" value="Unassembled WGS sequence"/>
</dbReference>
<evidence type="ECO:0000313" key="2">
    <source>
        <dbReference type="EMBL" id="HIW12731.1"/>
    </source>
</evidence>
<feature type="transmembrane region" description="Helical" evidence="1">
    <location>
        <begin position="6"/>
        <end position="24"/>
    </location>
</feature>
<sequence>MLLRVIVSTIVLILFSIPLISTIRKEYRENNRVSKWSVFFLVLAVLLWLALVVSFFAYTM</sequence>
<name>A0A9D1QIM5_9STAP</name>
<evidence type="ECO:0000256" key="1">
    <source>
        <dbReference type="SAM" id="Phobius"/>
    </source>
</evidence>
<reference evidence="2" key="1">
    <citation type="journal article" date="2021" name="PeerJ">
        <title>Extensive microbial diversity within the chicken gut microbiome revealed by metagenomics and culture.</title>
        <authorList>
            <person name="Gilroy R."/>
            <person name="Ravi A."/>
            <person name="Getino M."/>
            <person name="Pursley I."/>
            <person name="Horton D.L."/>
            <person name="Alikhan N.F."/>
            <person name="Baker D."/>
            <person name="Gharbi K."/>
            <person name="Hall N."/>
            <person name="Watson M."/>
            <person name="Adriaenssens E.M."/>
            <person name="Foster-Nyarko E."/>
            <person name="Jarju S."/>
            <person name="Secka A."/>
            <person name="Antonio M."/>
            <person name="Oren A."/>
            <person name="Chaudhuri R.R."/>
            <person name="La Ragione R."/>
            <person name="Hildebrand F."/>
            <person name="Pallen M.J."/>
        </authorList>
    </citation>
    <scope>NUCLEOTIDE SEQUENCE</scope>
    <source>
        <strain evidence="2">ChiHjej13B12-752</strain>
    </source>
</reference>
<keyword evidence="1" id="KW-1133">Transmembrane helix</keyword>